<dbReference type="SUPFAM" id="SSF46785">
    <property type="entry name" value="Winged helix' DNA-binding domain"/>
    <property type="match status" value="1"/>
</dbReference>
<dbReference type="InterPro" id="IPR036390">
    <property type="entry name" value="WH_DNA-bd_sf"/>
</dbReference>
<dbReference type="PRINTS" id="PR00778">
    <property type="entry name" value="HTHARSR"/>
</dbReference>
<name>A0A939FAC8_9ACTN</name>
<dbReference type="Proteomes" id="UP000664167">
    <property type="component" value="Unassembled WGS sequence"/>
</dbReference>
<dbReference type="InterPro" id="IPR001845">
    <property type="entry name" value="HTH_ArsR_DNA-bd_dom"/>
</dbReference>
<evidence type="ECO:0000313" key="3">
    <source>
        <dbReference type="Proteomes" id="UP000664167"/>
    </source>
</evidence>
<dbReference type="Pfam" id="PF12840">
    <property type="entry name" value="HTH_20"/>
    <property type="match status" value="1"/>
</dbReference>
<dbReference type="GO" id="GO:0003700">
    <property type="term" value="F:DNA-binding transcription factor activity"/>
    <property type="evidence" value="ECO:0007669"/>
    <property type="project" value="InterPro"/>
</dbReference>
<dbReference type="PROSITE" id="PS50987">
    <property type="entry name" value="HTH_ARSR_2"/>
    <property type="match status" value="1"/>
</dbReference>
<dbReference type="SMART" id="SM00418">
    <property type="entry name" value="HTH_ARSR"/>
    <property type="match status" value="1"/>
</dbReference>
<gene>
    <name evidence="2" type="ORF">J0695_24700</name>
</gene>
<comment type="caution">
    <text evidence="2">The sequence shown here is derived from an EMBL/GenBank/DDBJ whole genome shotgun (WGS) entry which is preliminary data.</text>
</comment>
<sequence length="117" mass="12934">MAMYHPHRDQLLVEDVLAALGHPVRLHIVRELAASPGERTCGSLPLEVTKATATFHWRVLRESGITREHKAGRYKAVELRRDDLGTRFPGLLDAVLAATSPTLEDGADQRRSSRSGV</sequence>
<dbReference type="EMBL" id="JAFLRJ010000249">
    <property type="protein sequence ID" value="MBO0514972.1"/>
    <property type="molecule type" value="Genomic_DNA"/>
</dbReference>
<keyword evidence="3" id="KW-1185">Reference proteome</keyword>
<organism evidence="2 3">
    <name type="scientific">Streptomyces beijiangensis</name>
    <dbReference type="NCBI Taxonomy" id="163361"/>
    <lineage>
        <taxon>Bacteria</taxon>
        <taxon>Bacillati</taxon>
        <taxon>Actinomycetota</taxon>
        <taxon>Actinomycetes</taxon>
        <taxon>Kitasatosporales</taxon>
        <taxon>Streptomycetaceae</taxon>
        <taxon>Streptomyces</taxon>
    </lineage>
</organism>
<dbReference type="Gene3D" id="1.10.10.10">
    <property type="entry name" value="Winged helix-like DNA-binding domain superfamily/Winged helix DNA-binding domain"/>
    <property type="match status" value="1"/>
</dbReference>
<dbReference type="InterPro" id="IPR036388">
    <property type="entry name" value="WH-like_DNA-bd_sf"/>
</dbReference>
<reference evidence="2" key="1">
    <citation type="submission" date="2021-03" db="EMBL/GenBank/DDBJ databases">
        <title>Streptomyces poriferae sp. nov., a novel marine sponge-derived Actinobacteria species with anti-MRSA activity.</title>
        <authorList>
            <person name="Sandoval-Powers M."/>
            <person name="Kralova S."/>
            <person name="Nguyen G.-S."/>
            <person name="Fawwal D."/>
            <person name="Degnes K."/>
            <person name="Klinkenberg G."/>
            <person name="Sletta H."/>
            <person name="Wentzel A."/>
            <person name="Liles M.R."/>
        </authorList>
    </citation>
    <scope>NUCLEOTIDE SEQUENCE</scope>
    <source>
        <strain evidence="2">DSM 41794</strain>
    </source>
</reference>
<protein>
    <submittedName>
        <fullName evidence="2">Helix-turn-helix transcriptional regulator</fullName>
    </submittedName>
</protein>
<feature type="domain" description="HTH arsR-type" evidence="1">
    <location>
        <begin position="5"/>
        <end position="99"/>
    </location>
</feature>
<accession>A0A939FAC8</accession>
<dbReference type="RefSeq" id="WP_206965259.1">
    <property type="nucleotide sequence ID" value="NZ_BAAAJJ010000004.1"/>
</dbReference>
<evidence type="ECO:0000313" key="2">
    <source>
        <dbReference type="EMBL" id="MBO0514972.1"/>
    </source>
</evidence>
<proteinExistence type="predicted"/>
<evidence type="ECO:0000259" key="1">
    <source>
        <dbReference type="PROSITE" id="PS50987"/>
    </source>
</evidence>
<dbReference type="AlphaFoldDB" id="A0A939FAC8"/>